<evidence type="ECO:0000256" key="3">
    <source>
        <dbReference type="ARBA" id="ARBA00022679"/>
    </source>
</evidence>
<dbReference type="EMBL" id="JAVFHQ010000039">
    <property type="protein sequence ID" value="KAK4542683.1"/>
    <property type="molecule type" value="Genomic_DNA"/>
</dbReference>
<dbReference type="InterPro" id="IPR008630">
    <property type="entry name" value="Glyco_trans_34"/>
</dbReference>
<keyword evidence="2" id="KW-0328">Glycosyltransferase</keyword>
<dbReference type="PANTHER" id="PTHR31306">
    <property type="entry name" value="ALPHA-1,6-MANNOSYLTRANSFERASE MNN11-RELATED"/>
    <property type="match status" value="1"/>
</dbReference>
<evidence type="ECO:0000256" key="4">
    <source>
        <dbReference type="SAM" id="MobiDB-lite"/>
    </source>
</evidence>
<dbReference type="GO" id="GO:0000139">
    <property type="term" value="C:Golgi membrane"/>
    <property type="evidence" value="ECO:0007669"/>
    <property type="project" value="TreeGrafter"/>
</dbReference>
<evidence type="ECO:0000256" key="1">
    <source>
        <dbReference type="ARBA" id="ARBA00005664"/>
    </source>
</evidence>
<name>A0AAV9JC67_9PEZI</name>
<evidence type="ECO:0000313" key="5">
    <source>
        <dbReference type="EMBL" id="KAK4542683.1"/>
    </source>
</evidence>
<reference evidence="5 6" key="1">
    <citation type="submission" date="2021-11" db="EMBL/GenBank/DDBJ databases">
        <title>Black yeast isolated from Biological Soil Crust.</title>
        <authorList>
            <person name="Kurbessoian T."/>
        </authorList>
    </citation>
    <scope>NUCLEOTIDE SEQUENCE [LARGE SCALE GENOMIC DNA]</scope>
    <source>
        <strain evidence="5 6">CCFEE 5522</strain>
    </source>
</reference>
<gene>
    <name evidence="5" type="ORF">LTR36_006255</name>
</gene>
<keyword evidence="6" id="KW-1185">Reference proteome</keyword>
<dbReference type="InterPro" id="IPR029044">
    <property type="entry name" value="Nucleotide-diphossugar_trans"/>
</dbReference>
<protein>
    <submittedName>
        <fullName evidence="5">Uncharacterized protein</fullName>
    </submittedName>
</protein>
<dbReference type="GO" id="GO:0016757">
    <property type="term" value="F:glycosyltransferase activity"/>
    <property type="evidence" value="ECO:0007669"/>
    <property type="project" value="UniProtKB-KW"/>
</dbReference>
<comment type="caution">
    <text evidence="5">The sequence shown here is derived from an EMBL/GenBank/DDBJ whole genome shotgun (WGS) entry which is preliminary data.</text>
</comment>
<dbReference type="PANTHER" id="PTHR31306:SF8">
    <property type="entry name" value="GLYCOSYLTRANSFERASE FAMILY 34 PROTEIN"/>
    <property type="match status" value="1"/>
</dbReference>
<feature type="region of interest" description="Disordered" evidence="4">
    <location>
        <begin position="1"/>
        <end position="30"/>
    </location>
</feature>
<dbReference type="Pfam" id="PF05637">
    <property type="entry name" value="Glyco_transf_34"/>
    <property type="match status" value="1"/>
</dbReference>
<evidence type="ECO:0000256" key="2">
    <source>
        <dbReference type="ARBA" id="ARBA00022676"/>
    </source>
</evidence>
<comment type="similarity">
    <text evidence="1">Belongs to the glycosyltransferase 34 family.</text>
</comment>
<accession>A0AAV9JC67</accession>
<organism evidence="5 6">
    <name type="scientific">Oleoguttula mirabilis</name>
    <dbReference type="NCBI Taxonomy" id="1507867"/>
    <lineage>
        <taxon>Eukaryota</taxon>
        <taxon>Fungi</taxon>
        <taxon>Dikarya</taxon>
        <taxon>Ascomycota</taxon>
        <taxon>Pezizomycotina</taxon>
        <taxon>Dothideomycetes</taxon>
        <taxon>Dothideomycetidae</taxon>
        <taxon>Mycosphaerellales</taxon>
        <taxon>Teratosphaeriaceae</taxon>
        <taxon>Oleoguttula</taxon>
    </lineage>
</organism>
<dbReference type="Gene3D" id="3.90.550.10">
    <property type="entry name" value="Spore Coat Polysaccharide Biosynthesis Protein SpsA, Chain A"/>
    <property type="match status" value="1"/>
</dbReference>
<dbReference type="GO" id="GO:0006487">
    <property type="term" value="P:protein N-linked glycosylation"/>
    <property type="evidence" value="ECO:0007669"/>
    <property type="project" value="TreeGrafter"/>
</dbReference>
<dbReference type="AlphaFoldDB" id="A0AAV9JC67"/>
<proteinExistence type="inferred from homology"/>
<evidence type="ECO:0000313" key="6">
    <source>
        <dbReference type="Proteomes" id="UP001324427"/>
    </source>
</evidence>
<keyword evidence="3" id="KW-0808">Transferase</keyword>
<dbReference type="Proteomes" id="UP001324427">
    <property type="component" value="Unassembled WGS sequence"/>
</dbReference>
<sequence length="391" mass="44344">MLAGAGGNGSQVRKGPMTKPKPATTNKAQQFPRLTKRLLITPQVRSLVLAAVLLGTLFFLLQTLNVGARELEHTTRQSLQVINNFAPAAWRGQRPPVMKVTALFGQANELYEAAVRSHEEHNRLHGYELKVLRERIVDNFWSKPAFLLSLVVEELARPEGERTGWIMWLGPDIILLNPHVPLDIFLPPADYAHVHFLGTHDTAGLNTGAFFLRVHEWSVRLLIEVLSLPKHEPALEHAVDKDQMALEMLLTAASWRQQVVYMPRTWFNAYQLDVDKFEGKRGDLLVHFHDLEGDKWSAMSAYLAQVALRNSTWSRPLATTTYASEIDEYWERVRNAERLLDVAERHSADKGVEEAAKRLGYAFHFEADIEKVMHQAMDGMKEALGIVEGRH</sequence>